<sequence length="101" mass="12176">MNFNDIHVRLQPLPPLISFNAFRSNPRRLAQRLPSSSCLRWSFWFVSAAGWFGGTRNQFFVFFNVFVKERVLHKYFFKNTLWRMLCPDRFCSVVHFTAEFF</sequence>
<evidence type="ECO:0000313" key="2">
    <source>
        <dbReference type="Proteomes" id="UP000244855"/>
    </source>
</evidence>
<evidence type="ECO:0000313" key="1">
    <source>
        <dbReference type="EMBL" id="PVH91012.1"/>
    </source>
</evidence>
<dbReference type="AlphaFoldDB" id="A0A2V1CZ29"/>
<keyword evidence="2" id="KW-1185">Reference proteome</keyword>
<dbReference type="Proteomes" id="UP000244855">
    <property type="component" value="Unassembled WGS sequence"/>
</dbReference>
<organism evidence="1 2">
    <name type="scientific">Periconia macrospinosa</name>
    <dbReference type="NCBI Taxonomy" id="97972"/>
    <lineage>
        <taxon>Eukaryota</taxon>
        <taxon>Fungi</taxon>
        <taxon>Dikarya</taxon>
        <taxon>Ascomycota</taxon>
        <taxon>Pezizomycotina</taxon>
        <taxon>Dothideomycetes</taxon>
        <taxon>Pleosporomycetidae</taxon>
        <taxon>Pleosporales</taxon>
        <taxon>Massarineae</taxon>
        <taxon>Periconiaceae</taxon>
        <taxon>Periconia</taxon>
    </lineage>
</organism>
<dbReference type="EMBL" id="KZ805992">
    <property type="protein sequence ID" value="PVH91012.1"/>
    <property type="molecule type" value="Genomic_DNA"/>
</dbReference>
<accession>A0A2V1CZ29</accession>
<protein>
    <submittedName>
        <fullName evidence="1">Uncharacterized protein</fullName>
    </submittedName>
</protein>
<name>A0A2V1CZ29_9PLEO</name>
<reference evidence="1 2" key="1">
    <citation type="journal article" date="2018" name="Sci. Rep.">
        <title>Comparative genomics provides insights into the lifestyle and reveals functional heterogeneity of dark septate endophytic fungi.</title>
        <authorList>
            <person name="Knapp D.G."/>
            <person name="Nemeth J.B."/>
            <person name="Barry K."/>
            <person name="Hainaut M."/>
            <person name="Henrissat B."/>
            <person name="Johnson J."/>
            <person name="Kuo A."/>
            <person name="Lim J.H.P."/>
            <person name="Lipzen A."/>
            <person name="Nolan M."/>
            <person name="Ohm R.A."/>
            <person name="Tamas L."/>
            <person name="Grigoriev I.V."/>
            <person name="Spatafora J.W."/>
            <person name="Nagy L.G."/>
            <person name="Kovacs G.M."/>
        </authorList>
    </citation>
    <scope>NUCLEOTIDE SEQUENCE [LARGE SCALE GENOMIC DNA]</scope>
    <source>
        <strain evidence="1 2">DSE2036</strain>
    </source>
</reference>
<gene>
    <name evidence="1" type="ORF">DM02DRAFT_376904</name>
</gene>
<proteinExistence type="predicted"/>